<proteinExistence type="predicted"/>
<accession>A0A6J4Q4U4</accession>
<evidence type="ECO:0000313" key="2">
    <source>
        <dbReference type="EMBL" id="CAA9432066.1"/>
    </source>
</evidence>
<feature type="region of interest" description="Disordered" evidence="1">
    <location>
        <begin position="1"/>
        <end position="42"/>
    </location>
</feature>
<gene>
    <name evidence="2" type="ORF">AVDCRST_MAG55-2734</name>
</gene>
<feature type="non-terminal residue" evidence="2">
    <location>
        <position position="1"/>
    </location>
</feature>
<dbReference type="EMBL" id="CADCUZ010000134">
    <property type="protein sequence ID" value="CAA9432066.1"/>
    <property type="molecule type" value="Genomic_DNA"/>
</dbReference>
<reference evidence="2" key="1">
    <citation type="submission" date="2020-02" db="EMBL/GenBank/DDBJ databases">
        <authorList>
            <person name="Meier V. D."/>
        </authorList>
    </citation>
    <scope>NUCLEOTIDE SEQUENCE</scope>
    <source>
        <strain evidence="2">AVDCRST_MAG55</strain>
    </source>
</reference>
<feature type="compositionally biased region" description="Basic residues" evidence="1">
    <location>
        <begin position="16"/>
        <end position="31"/>
    </location>
</feature>
<evidence type="ECO:0000256" key="1">
    <source>
        <dbReference type="SAM" id="MobiDB-lite"/>
    </source>
</evidence>
<name>A0A6J4Q4U4_9ACTN</name>
<dbReference type="AlphaFoldDB" id="A0A6J4Q4U4"/>
<sequence>ARGPPLVRAAQEGHRQARRLPLRVPARHHHLLPGPWRPGRAG</sequence>
<organism evidence="2">
    <name type="scientific">uncultured Rubrobacteraceae bacterium</name>
    <dbReference type="NCBI Taxonomy" id="349277"/>
    <lineage>
        <taxon>Bacteria</taxon>
        <taxon>Bacillati</taxon>
        <taxon>Actinomycetota</taxon>
        <taxon>Rubrobacteria</taxon>
        <taxon>Rubrobacterales</taxon>
        <taxon>Rubrobacteraceae</taxon>
        <taxon>environmental samples</taxon>
    </lineage>
</organism>
<feature type="non-terminal residue" evidence="2">
    <location>
        <position position="42"/>
    </location>
</feature>
<protein>
    <submittedName>
        <fullName evidence="2">Hemolysins and related proteins containing CBS domains</fullName>
    </submittedName>
</protein>